<organism evidence="8 9">
    <name type="scientific">Paraferrimonas sedimenticola</name>
    <dbReference type="NCBI Taxonomy" id="375674"/>
    <lineage>
        <taxon>Bacteria</taxon>
        <taxon>Pseudomonadati</taxon>
        <taxon>Pseudomonadota</taxon>
        <taxon>Gammaproteobacteria</taxon>
        <taxon>Alteromonadales</taxon>
        <taxon>Ferrimonadaceae</taxon>
        <taxon>Paraferrimonas</taxon>
    </lineage>
</organism>
<evidence type="ECO:0000256" key="4">
    <source>
        <dbReference type="ARBA" id="ARBA00022801"/>
    </source>
</evidence>
<dbReference type="SMART" id="SM00646">
    <property type="entry name" value="Ami_3"/>
    <property type="match status" value="1"/>
</dbReference>
<evidence type="ECO:0000256" key="5">
    <source>
        <dbReference type="ARBA" id="ARBA00023316"/>
    </source>
</evidence>
<name>A0AA37W121_9GAMM</name>
<dbReference type="Pfam" id="PF11741">
    <property type="entry name" value="AMIN"/>
    <property type="match status" value="1"/>
</dbReference>
<dbReference type="EC" id="3.5.1.28" evidence="3"/>
<feature type="domain" description="LysM" evidence="7">
    <location>
        <begin position="395"/>
        <end position="438"/>
    </location>
</feature>
<dbReference type="PANTHER" id="PTHR30404:SF6">
    <property type="entry name" value="N-ACETYLMURAMOYL-L-ALANINE AMIDASE AMIB"/>
    <property type="match status" value="1"/>
</dbReference>
<dbReference type="InterPro" id="IPR050695">
    <property type="entry name" value="N-acetylmuramoyl_amidase_3"/>
</dbReference>
<feature type="signal peptide" evidence="6">
    <location>
        <begin position="1"/>
        <end position="24"/>
    </location>
</feature>
<evidence type="ECO:0000256" key="1">
    <source>
        <dbReference type="ARBA" id="ARBA00001561"/>
    </source>
</evidence>
<keyword evidence="6" id="KW-0732">Signal</keyword>
<reference evidence="8" key="2">
    <citation type="submission" date="2023-01" db="EMBL/GenBank/DDBJ databases">
        <title>Draft genome sequence of Paraferrimonas sedimenticola strain NBRC 101628.</title>
        <authorList>
            <person name="Sun Q."/>
            <person name="Mori K."/>
        </authorList>
    </citation>
    <scope>NUCLEOTIDE SEQUENCE</scope>
    <source>
        <strain evidence="8">NBRC 101628</strain>
    </source>
</reference>
<dbReference type="PANTHER" id="PTHR30404">
    <property type="entry name" value="N-ACETYLMURAMOYL-L-ALANINE AMIDASE"/>
    <property type="match status" value="1"/>
</dbReference>
<sequence length="441" mass="48690">MNNWKWVWGVLLCWLTLSASTAMAANQLNNVRFSQNGENTRLVLDLASKPKYDAFALSSPSRYVIDLENSRSKVALDKLKVNSKLVKKIRASKPNKKSDYRLVLDLNQSASVKHFTLAPAPPYGHRLVIDLAPSGAAASSQVVKQAPARIRDVVVAVDAGHGGRDPGAIGPKGTKEKVLVLEISNRLAKLINDTPGMRAVMVRSGDVYVDLNERSERARRADADILLSIHADAFHSPQPKGGGVFVLSDSRYTRETNKLLKSTDKHEHLVGVGEAIKHAEGGEDVAQWLIELNSVRSLEQARSAGQRIYAEMKKVTKMHRPRVEYKSLAVLKATDIPSLLIEAGFLSNPSEEKKLLTRSHQNRLVSAIHRGLVSHFENNPPEQTLFAKNASAKEVKYKVRSGDNLSSIAQVYGVSVTEIKRRNKLSSSQIRIGQTLVIPRR</sequence>
<evidence type="ECO:0000256" key="6">
    <source>
        <dbReference type="SAM" id="SignalP"/>
    </source>
</evidence>
<comment type="similarity">
    <text evidence="2">Belongs to the N-acetylmuramoyl-L-alanine amidase 3 family.</text>
</comment>
<protein>
    <recommendedName>
        <fullName evidence="3">N-acetylmuramoyl-L-alanine amidase</fullName>
        <ecNumber evidence="3">3.5.1.28</ecNumber>
    </recommendedName>
</protein>
<reference evidence="8" key="1">
    <citation type="journal article" date="2014" name="Int. J. Syst. Evol. Microbiol.">
        <title>Complete genome sequence of Corynebacterium casei LMG S-19264T (=DSM 44701T), isolated from a smear-ripened cheese.</title>
        <authorList>
            <consortium name="US DOE Joint Genome Institute (JGI-PGF)"/>
            <person name="Walter F."/>
            <person name="Albersmeier A."/>
            <person name="Kalinowski J."/>
            <person name="Ruckert C."/>
        </authorList>
    </citation>
    <scope>NUCLEOTIDE SEQUENCE</scope>
    <source>
        <strain evidence="8">NBRC 101628</strain>
    </source>
</reference>
<dbReference type="Proteomes" id="UP001161422">
    <property type="component" value="Unassembled WGS sequence"/>
</dbReference>
<accession>A0AA37W121</accession>
<dbReference type="RefSeq" id="WP_095505730.1">
    <property type="nucleotide sequence ID" value="NZ_BSNC01000003.1"/>
</dbReference>
<dbReference type="Gene3D" id="3.40.630.40">
    <property type="entry name" value="Zn-dependent exopeptidases"/>
    <property type="match status" value="1"/>
</dbReference>
<dbReference type="PROSITE" id="PS51782">
    <property type="entry name" value="LYSM"/>
    <property type="match status" value="1"/>
</dbReference>
<keyword evidence="4" id="KW-0378">Hydrolase</keyword>
<dbReference type="InterPro" id="IPR002508">
    <property type="entry name" value="MurNAc-LAA_cat"/>
</dbReference>
<evidence type="ECO:0000259" key="7">
    <source>
        <dbReference type="PROSITE" id="PS51782"/>
    </source>
</evidence>
<dbReference type="GO" id="GO:0008745">
    <property type="term" value="F:N-acetylmuramoyl-L-alanine amidase activity"/>
    <property type="evidence" value="ECO:0007669"/>
    <property type="project" value="UniProtKB-EC"/>
</dbReference>
<evidence type="ECO:0000256" key="3">
    <source>
        <dbReference type="ARBA" id="ARBA00011901"/>
    </source>
</evidence>
<dbReference type="Gene3D" id="2.60.40.3500">
    <property type="match status" value="1"/>
</dbReference>
<dbReference type="EMBL" id="BSNC01000003">
    <property type="protein sequence ID" value="GLP95742.1"/>
    <property type="molecule type" value="Genomic_DNA"/>
</dbReference>
<comment type="caution">
    <text evidence="8">The sequence shown here is derived from an EMBL/GenBank/DDBJ whole genome shotgun (WGS) entry which is preliminary data.</text>
</comment>
<dbReference type="InterPro" id="IPR036779">
    <property type="entry name" value="LysM_dom_sf"/>
</dbReference>
<feature type="chain" id="PRO_5041281621" description="N-acetylmuramoyl-L-alanine amidase" evidence="6">
    <location>
        <begin position="25"/>
        <end position="441"/>
    </location>
</feature>
<dbReference type="Pfam" id="PF01476">
    <property type="entry name" value="LysM"/>
    <property type="match status" value="1"/>
</dbReference>
<dbReference type="AlphaFoldDB" id="A0AA37W121"/>
<dbReference type="Pfam" id="PF01520">
    <property type="entry name" value="Amidase_3"/>
    <property type="match status" value="1"/>
</dbReference>
<evidence type="ECO:0000313" key="8">
    <source>
        <dbReference type="EMBL" id="GLP95742.1"/>
    </source>
</evidence>
<dbReference type="GO" id="GO:0030288">
    <property type="term" value="C:outer membrane-bounded periplasmic space"/>
    <property type="evidence" value="ECO:0007669"/>
    <property type="project" value="TreeGrafter"/>
</dbReference>
<dbReference type="SMART" id="SM00257">
    <property type="entry name" value="LysM"/>
    <property type="match status" value="1"/>
</dbReference>
<dbReference type="GO" id="GO:0009253">
    <property type="term" value="P:peptidoglycan catabolic process"/>
    <property type="evidence" value="ECO:0007669"/>
    <property type="project" value="InterPro"/>
</dbReference>
<evidence type="ECO:0000313" key="9">
    <source>
        <dbReference type="Proteomes" id="UP001161422"/>
    </source>
</evidence>
<dbReference type="Gene3D" id="3.10.350.10">
    <property type="entry name" value="LysM domain"/>
    <property type="match status" value="1"/>
</dbReference>
<proteinExistence type="inferred from homology"/>
<comment type="catalytic activity">
    <reaction evidence="1">
        <text>Hydrolyzes the link between N-acetylmuramoyl residues and L-amino acid residues in certain cell-wall glycopeptides.</text>
        <dbReference type="EC" id="3.5.1.28"/>
    </reaction>
</comment>
<keyword evidence="5" id="KW-0961">Cell wall biogenesis/degradation</keyword>
<dbReference type="SUPFAM" id="SSF54106">
    <property type="entry name" value="LysM domain"/>
    <property type="match status" value="1"/>
</dbReference>
<dbReference type="SUPFAM" id="SSF53187">
    <property type="entry name" value="Zn-dependent exopeptidases"/>
    <property type="match status" value="1"/>
</dbReference>
<keyword evidence="9" id="KW-1185">Reference proteome</keyword>
<evidence type="ECO:0000256" key="2">
    <source>
        <dbReference type="ARBA" id="ARBA00010860"/>
    </source>
</evidence>
<dbReference type="CDD" id="cd00118">
    <property type="entry name" value="LysM"/>
    <property type="match status" value="1"/>
</dbReference>
<dbReference type="InterPro" id="IPR018392">
    <property type="entry name" value="LysM"/>
</dbReference>
<gene>
    <name evidence="8" type="primary">amiB</name>
    <name evidence="8" type="ORF">GCM10007895_10480</name>
</gene>
<dbReference type="InterPro" id="IPR021731">
    <property type="entry name" value="AMIN_dom"/>
</dbReference>
<dbReference type="GO" id="GO:0071555">
    <property type="term" value="P:cell wall organization"/>
    <property type="evidence" value="ECO:0007669"/>
    <property type="project" value="UniProtKB-KW"/>
</dbReference>
<dbReference type="CDD" id="cd02696">
    <property type="entry name" value="MurNAc-LAA"/>
    <property type="match status" value="1"/>
</dbReference>